<dbReference type="GO" id="GO:0015175">
    <property type="term" value="F:neutral L-amino acid transmembrane transporter activity"/>
    <property type="evidence" value="ECO:0007669"/>
    <property type="project" value="TreeGrafter"/>
</dbReference>
<reference evidence="8 9" key="1">
    <citation type="journal article" date="2021" name="Elife">
        <title>Chloroplast acquisition without the gene transfer in kleptoplastic sea slugs, Plakobranchus ocellatus.</title>
        <authorList>
            <person name="Maeda T."/>
            <person name="Takahashi S."/>
            <person name="Yoshida T."/>
            <person name="Shimamura S."/>
            <person name="Takaki Y."/>
            <person name="Nagai Y."/>
            <person name="Toyoda A."/>
            <person name="Suzuki Y."/>
            <person name="Arimoto A."/>
            <person name="Ishii H."/>
            <person name="Satoh N."/>
            <person name="Nishiyama T."/>
            <person name="Hasebe M."/>
            <person name="Maruyama T."/>
            <person name="Minagawa J."/>
            <person name="Obokata J."/>
            <person name="Shigenobu S."/>
        </authorList>
    </citation>
    <scope>NUCLEOTIDE SEQUENCE [LARGE SCALE GENOMIC DNA]</scope>
</reference>
<dbReference type="Gene3D" id="1.10.3860.10">
    <property type="entry name" value="Sodium:dicarboxylate symporter"/>
    <property type="match status" value="1"/>
</dbReference>
<dbReference type="PANTHER" id="PTHR11958">
    <property type="entry name" value="SODIUM/DICARBOXYLATE SYMPORTER-RELATED"/>
    <property type="match status" value="1"/>
</dbReference>
<keyword evidence="3 6" id="KW-0812">Transmembrane</keyword>
<evidence type="ECO:0000256" key="7">
    <source>
        <dbReference type="SAM" id="SignalP"/>
    </source>
</evidence>
<dbReference type="Pfam" id="PF00375">
    <property type="entry name" value="SDF"/>
    <property type="match status" value="1"/>
</dbReference>
<proteinExistence type="inferred from homology"/>
<evidence type="ECO:0000313" key="8">
    <source>
        <dbReference type="EMBL" id="GFR84885.1"/>
    </source>
</evidence>
<keyword evidence="4 6" id="KW-1133">Transmembrane helix</keyword>
<dbReference type="Proteomes" id="UP000762676">
    <property type="component" value="Unassembled WGS sequence"/>
</dbReference>
<evidence type="ECO:0000256" key="2">
    <source>
        <dbReference type="ARBA" id="ARBA00022448"/>
    </source>
</evidence>
<comment type="similarity">
    <text evidence="6">Belongs to the dicarboxylate/amino acid:cation symporter (DAACS) (TC 2.A.23) family.</text>
</comment>
<dbReference type="InterPro" id="IPR036458">
    <property type="entry name" value="Na:dicarbo_symporter_sf"/>
</dbReference>
<keyword evidence="5 6" id="KW-0472">Membrane</keyword>
<dbReference type="SUPFAM" id="SSF118215">
    <property type="entry name" value="Proton glutamate symport protein"/>
    <property type="match status" value="1"/>
</dbReference>
<feature type="transmembrane region" description="Helical" evidence="6">
    <location>
        <begin position="177"/>
        <end position="201"/>
    </location>
</feature>
<dbReference type="InterPro" id="IPR050746">
    <property type="entry name" value="DAACS"/>
</dbReference>
<comment type="caution">
    <text evidence="8">The sequence shown here is derived from an EMBL/GenBank/DDBJ whole genome shotgun (WGS) entry which is preliminary data.</text>
</comment>
<keyword evidence="9" id="KW-1185">Reference proteome</keyword>
<name>A0AAV4GIK5_9GAST</name>
<dbReference type="GO" id="GO:0005886">
    <property type="term" value="C:plasma membrane"/>
    <property type="evidence" value="ECO:0007669"/>
    <property type="project" value="TreeGrafter"/>
</dbReference>
<dbReference type="GO" id="GO:0005313">
    <property type="term" value="F:L-glutamate transmembrane transporter activity"/>
    <property type="evidence" value="ECO:0007669"/>
    <property type="project" value="TreeGrafter"/>
</dbReference>
<organism evidence="8 9">
    <name type="scientific">Elysia marginata</name>
    <dbReference type="NCBI Taxonomy" id="1093978"/>
    <lineage>
        <taxon>Eukaryota</taxon>
        <taxon>Metazoa</taxon>
        <taxon>Spiralia</taxon>
        <taxon>Lophotrochozoa</taxon>
        <taxon>Mollusca</taxon>
        <taxon>Gastropoda</taxon>
        <taxon>Heterobranchia</taxon>
        <taxon>Euthyneura</taxon>
        <taxon>Panpulmonata</taxon>
        <taxon>Sacoglossa</taxon>
        <taxon>Placobranchoidea</taxon>
        <taxon>Plakobranchidae</taxon>
        <taxon>Elysia</taxon>
    </lineage>
</organism>
<protein>
    <recommendedName>
        <fullName evidence="6">Amino acid transporter</fullName>
    </recommendedName>
</protein>
<feature type="signal peptide" evidence="7">
    <location>
        <begin position="1"/>
        <end position="24"/>
    </location>
</feature>
<evidence type="ECO:0000256" key="5">
    <source>
        <dbReference type="ARBA" id="ARBA00023136"/>
    </source>
</evidence>
<dbReference type="AlphaFoldDB" id="A0AAV4GIK5"/>
<evidence type="ECO:0000256" key="4">
    <source>
        <dbReference type="ARBA" id="ARBA00022989"/>
    </source>
</evidence>
<keyword evidence="6" id="KW-0769">Symport</keyword>
<dbReference type="EMBL" id="BMAT01001406">
    <property type="protein sequence ID" value="GFR84885.1"/>
    <property type="molecule type" value="Genomic_DNA"/>
</dbReference>
<feature type="transmembrane region" description="Helical" evidence="6">
    <location>
        <begin position="96"/>
        <end position="116"/>
    </location>
</feature>
<dbReference type="PRINTS" id="PR00173">
    <property type="entry name" value="EDTRNSPORT"/>
</dbReference>
<evidence type="ECO:0000256" key="1">
    <source>
        <dbReference type="ARBA" id="ARBA00004141"/>
    </source>
</evidence>
<keyword evidence="7" id="KW-0732">Signal</keyword>
<keyword evidence="2 6" id="KW-0813">Transport</keyword>
<sequence length="291" mass="30927">MLLSNTIGAVLGLVASVLVKPGSRLDTAQTDGGVDTRSLTTVDIVADFIRNIFPPNLVGAALQVSQTRYTSNEQVSVVNISGQLVNQTDTEMVKSLGTVGSTNILGLIVVSAALGIATSQAGEQGRPFLAFFKAGAHIIFKLFTWIKWTTPVGSASLIAASLAKLDNLGPAFRSMGVFSLLVVVVNLVLIQLIGLSIVFFLSQRQNPIKFFAQNARAWLMAFGAINSTIPYAEYVRTADHYQVDPRVTEYVLPLSVTLNRCGSAAFITGTSVFVTQYTGVGTDVGSTFTIG</sequence>
<feature type="chain" id="PRO_5043819972" description="Amino acid transporter" evidence="7">
    <location>
        <begin position="25"/>
        <end position="291"/>
    </location>
</feature>
<evidence type="ECO:0000313" key="9">
    <source>
        <dbReference type="Proteomes" id="UP000762676"/>
    </source>
</evidence>
<dbReference type="InterPro" id="IPR001991">
    <property type="entry name" value="Na-dicarboxylate_symporter"/>
</dbReference>
<comment type="subcellular location">
    <subcellularLocation>
        <location evidence="1 6">Membrane</location>
        <topology evidence="1 6">Multi-pass membrane protein</topology>
    </subcellularLocation>
</comment>
<comment type="caution">
    <text evidence="6">Lacks conserved residue(s) required for the propagation of feature annotation.</text>
</comment>
<accession>A0AAV4GIK5</accession>
<dbReference type="GO" id="GO:0015501">
    <property type="term" value="F:glutamate:sodium symporter activity"/>
    <property type="evidence" value="ECO:0007669"/>
    <property type="project" value="TreeGrafter"/>
</dbReference>
<evidence type="ECO:0000256" key="3">
    <source>
        <dbReference type="ARBA" id="ARBA00022692"/>
    </source>
</evidence>
<evidence type="ECO:0000256" key="6">
    <source>
        <dbReference type="RuleBase" id="RU361216"/>
    </source>
</evidence>
<gene>
    <name evidence="8" type="ORF">ElyMa_000682700</name>
</gene>
<dbReference type="PANTHER" id="PTHR11958:SF63">
    <property type="entry name" value="AMINO ACID TRANSPORTER"/>
    <property type="match status" value="1"/>
</dbReference>